<comment type="caution">
    <text evidence="1">The sequence shown here is derived from an EMBL/GenBank/DDBJ whole genome shotgun (WGS) entry which is preliminary data.</text>
</comment>
<evidence type="ECO:0000313" key="2">
    <source>
        <dbReference type="Proteomes" id="UP001150062"/>
    </source>
</evidence>
<keyword evidence="2" id="KW-1185">Reference proteome</keyword>
<evidence type="ECO:0000313" key="1">
    <source>
        <dbReference type="EMBL" id="KAJ6233690.1"/>
    </source>
</evidence>
<protein>
    <submittedName>
        <fullName evidence="1">Uncharacterized protein</fullName>
    </submittedName>
</protein>
<accession>A0ABQ8XNL5</accession>
<proteinExistence type="predicted"/>
<dbReference type="EMBL" id="JAOAOG010000276">
    <property type="protein sequence ID" value="KAJ6233690.1"/>
    <property type="molecule type" value="Genomic_DNA"/>
</dbReference>
<reference evidence="1" key="1">
    <citation type="submission" date="2022-08" db="EMBL/GenBank/DDBJ databases">
        <title>Novel sulfate-reducing endosymbionts in the free-living metamonad Anaeramoeba.</title>
        <authorList>
            <person name="Jerlstrom-Hultqvist J."/>
            <person name="Cepicka I."/>
            <person name="Gallot-Lavallee L."/>
            <person name="Salas-Leiva D."/>
            <person name="Curtis B.A."/>
            <person name="Zahonova K."/>
            <person name="Pipaliya S."/>
            <person name="Dacks J."/>
            <person name="Roger A.J."/>
        </authorList>
    </citation>
    <scope>NUCLEOTIDE SEQUENCE</scope>
    <source>
        <strain evidence="1">Schooner1</strain>
    </source>
</reference>
<gene>
    <name evidence="1" type="ORF">M0813_29998</name>
</gene>
<sequence length="102" mass="11880">MTYFGTHASEICEPRLSFFSKQLEKVDKKIVLIFHIPPAKLCQDLNQPVAVKNKNLEVIPVDPSCYTIDFQRCQFSNEISLDKHIFQHCSPTKYPKKLKRLN</sequence>
<dbReference type="Proteomes" id="UP001150062">
    <property type="component" value="Unassembled WGS sequence"/>
</dbReference>
<name>A0ABQ8XNL5_9EUKA</name>
<organism evidence="1 2">
    <name type="scientific">Anaeramoeba flamelloides</name>
    <dbReference type="NCBI Taxonomy" id="1746091"/>
    <lineage>
        <taxon>Eukaryota</taxon>
        <taxon>Metamonada</taxon>
        <taxon>Anaeramoebidae</taxon>
        <taxon>Anaeramoeba</taxon>
    </lineage>
</organism>